<sequence length="102" mass="11478">MKRILIICGAGASSGFMAKNIRKVVKERNLEYSFMARSDSEVDEYIGEIDMLLLGPHLKYMYQDMVEYARPYGVPVHVIDQKAYGTLDGAAIVDFVVKELGK</sequence>
<evidence type="ECO:0000256" key="5">
    <source>
        <dbReference type="ARBA" id="ARBA00022683"/>
    </source>
</evidence>
<evidence type="ECO:0000256" key="4">
    <source>
        <dbReference type="ARBA" id="ARBA00022679"/>
    </source>
</evidence>
<name>A0A413F9N2_9FIRM</name>
<evidence type="ECO:0000256" key="6">
    <source>
        <dbReference type="ARBA" id="ARBA00022777"/>
    </source>
</evidence>
<evidence type="ECO:0000256" key="1">
    <source>
        <dbReference type="ARBA" id="ARBA00022448"/>
    </source>
</evidence>
<keyword evidence="4" id="KW-0808">Transferase</keyword>
<dbReference type="Proteomes" id="UP000283880">
    <property type="component" value="Unassembled WGS sequence"/>
</dbReference>
<dbReference type="InterPro" id="IPR003501">
    <property type="entry name" value="PTS_EIIB_2/3"/>
</dbReference>
<evidence type="ECO:0000256" key="2">
    <source>
        <dbReference type="ARBA" id="ARBA00022553"/>
    </source>
</evidence>
<protein>
    <submittedName>
        <fullName evidence="7">PTS sugar transporter subunit IIB</fullName>
    </submittedName>
</protein>
<dbReference type="RefSeq" id="WP_007707708.1">
    <property type="nucleotide sequence ID" value="NZ_BAABXR010000001.1"/>
</dbReference>
<gene>
    <name evidence="7" type="ORF">DWV29_22170</name>
</gene>
<keyword evidence="5" id="KW-0598">Phosphotransferase system</keyword>
<dbReference type="PANTHER" id="PTHR34581">
    <property type="entry name" value="PTS SYSTEM N,N'-DIACETYLCHITOBIOSE-SPECIFIC EIIB COMPONENT"/>
    <property type="match status" value="1"/>
</dbReference>
<dbReference type="SUPFAM" id="SSF52794">
    <property type="entry name" value="PTS system IIB component-like"/>
    <property type="match status" value="1"/>
</dbReference>
<dbReference type="InterPro" id="IPR036095">
    <property type="entry name" value="PTS_EIIB-like_sf"/>
</dbReference>
<keyword evidence="2" id="KW-0597">Phosphoprotein</keyword>
<dbReference type="GO" id="GO:0009401">
    <property type="term" value="P:phosphoenolpyruvate-dependent sugar phosphotransferase system"/>
    <property type="evidence" value="ECO:0007669"/>
    <property type="project" value="UniProtKB-KW"/>
</dbReference>
<keyword evidence="3 7" id="KW-0762">Sugar transport</keyword>
<dbReference type="Pfam" id="PF02302">
    <property type="entry name" value="PTS_IIB"/>
    <property type="match status" value="1"/>
</dbReference>
<comment type="caution">
    <text evidence="7">The sequence shown here is derived from an EMBL/GenBank/DDBJ whole genome shotgun (WGS) entry which is preliminary data.</text>
</comment>
<dbReference type="EMBL" id="QSBM01000020">
    <property type="protein sequence ID" value="RGX25179.1"/>
    <property type="molecule type" value="Genomic_DNA"/>
</dbReference>
<dbReference type="PANTHER" id="PTHR34581:SF2">
    <property type="entry name" value="PTS SYSTEM N,N'-DIACETYLCHITOBIOSE-SPECIFIC EIIB COMPONENT"/>
    <property type="match status" value="1"/>
</dbReference>
<organism evidence="7 8">
    <name type="scientific">Enterocloster asparagiformis</name>
    <dbReference type="NCBI Taxonomy" id="333367"/>
    <lineage>
        <taxon>Bacteria</taxon>
        <taxon>Bacillati</taxon>
        <taxon>Bacillota</taxon>
        <taxon>Clostridia</taxon>
        <taxon>Lachnospirales</taxon>
        <taxon>Lachnospiraceae</taxon>
        <taxon>Enterocloster</taxon>
    </lineage>
</organism>
<dbReference type="AlphaFoldDB" id="A0A413F9N2"/>
<evidence type="ECO:0000313" key="8">
    <source>
        <dbReference type="Proteomes" id="UP000283880"/>
    </source>
</evidence>
<dbReference type="InterPro" id="IPR051819">
    <property type="entry name" value="PTS_sugar-specific_EIIB"/>
</dbReference>
<evidence type="ECO:0000313" key="7">
    <source>
        <dbReference type="EMBL" id="RGX25179.1"/>
    </source>
</evidence>
<keyword evidence="6" id="KW-0418">Kinase</keyword>
<dbReference type="GO" id="GO:0008982">
    <property type="term" value="F:protein-N(PI)-phosphohistidine-sugar phosphotransferase activity"/>
    <property type="evidence" value="ECO:0007669"/>
    <property type="project" value="InterPro"/>
</dbReference>
<proteinExistence type="predicted"/>
<dbReference type="Gene3D" id="3.40.50.2300">
    <property type="match status" value="1"/>
</dbReference>
<dbReference type="InterPro" id="IPR013012">
    <property type="entry name" value="PTS_EIIB_3"/>
</dbReference>
<evidence type="ECO:0000256" key="3">
    <source>
        <dbReference type="ARBA" id="ARBA00022597"/>
    </source>
</evidence>
<reference evidence="7 8" key="1">
    <citation type="submission" date="2018-08" db="EMBL/GenBank/DDBJ databases">
        <title>A genome reference for cultivated species of the human gut microbiota.</title>
        <authorList>
            <person name="Zou Y."/>
            <person name="Xue W."/>
            <person name="Luo G."/>
        </authorList>
    </citation>
    <scope>NUCLEOTIDE SEQUENCE [LARGE SCALE GENOMIC DNA]</scope>
    <source>
        <strain evidence="7 8">AF04-15</strain>
    </source>
</reference>
<accession>A0A413F9N2</accession>
<dbReference type="GO" id="GO:0016301">
    <property type="term" value="F:kinase activity"/>
    <property type="evidence" value="ECO:0007669"/>
    <property type="project" value="UniProtKB-KW"/>
</dbReference>
<keyword evidence="1" id="KW-0813">Transport</keyword>
<dbReference type="PROSITE" id="PS51100">
    <property type="entry name" value="PTS_EIIB_TYPE_3"/>
    <property type="match status" value="1"/>
</dbReference>
<dbReference type="OrthoDB" id="9808134at2"/>
<dbReference type="CDD" id="cd05564">
    <property type="entry name" value="PTS_IIB_chitobiose_lichenan"/>
    <property type="match status" value="1"/>
</dbReference>